<keyword evidence="2 3" id="KW-0378">Hydrolase</keyword>
<feature type="compositionally biased region" description="Basic residues" evidence="4">
    <location>
        <begin position="159"/>
        <end position="168"/>
    </location>
</feature>
<dbReference type="InterPro" id="IPR006683">
    <property type="entry name" value="Thioestr_dom"/>
</dbReference>
<evidence type="ECO:0000256" key="3">
    <source>
        <dbReference type="PROSITE-ProRule" id="PRU01106"/>
    </source>
</evidence>
<organism evidence="6 7">
    <name type="scientific">Anaerobacterium chartisolvens</name>
    <dbReference type="NCBI Taxonomy" id="1297424"/>
    <lineage>
        <taxon>Bacteria</taxon>
        <taxon>Bacillati</taxon>
        <taxon>Bacillota</taxon>
        <taxon>Clostridia</taxon>
        <taxon>Eubacteriales</taxon>
        <taxon>Oscillospiraceae</taxon>
        <taxon>Anaerobacterium</taxon>
    </lineage>
</organism>
<dbReference type="AlphaFoldDB" id="A0A369APG7"/>
<dbReference type="Gene3D" id="3.10.129.10">
    <property type="entry name" value="Hotdog Thioesterase"/>
    <property type="match status" value="1"/>
</dbReference>
<proteinExistence type="inferred from homology"/>
<dbReference type="Pfam" id="PF03061">
    <property type="entry name" value="4HBT"/>
    <property type="match status" value="1"/>
</dbReference>
<dbReference type="EMBL" id="QPJT01000026">
    <property type="protein sequence ID" value="RCX11250.1"/>
    <property type="molecule type" value="Genomic_DNA"/>
</dbReference>
<dbReference type="PANTHER" id="PTHR11049:SF24">
    <property type="entry name" value="CYTOSOLIC ACYL COENZYME A THIOESTER HYDROLASE"/>
    <property type="match status" value="1"/>
</dbReference>
<dbReference type="Proteomes" id="UP000253034">
    <property type="component" value="Unassembled WGS sequence"/>
</dbReference>
<dbReference type="InterPro" id="IPR040170">
    <property type="entry name" value="Cytosol_ACT"/>
</dbReference>
<dbReference type="GO" id="GO:0006637">
    <property type="term" value="P:acyl-CoA metabolic process"/>
    <property type="evidence" value="ECO:0007669"/>
    <property type="project" value="TreeGrafter"/>
</dbReference>
<dbReference type="InterPro" id="IPR029069">
    <property type="entry name" value="HotDog_dom_sf"/>
</dbReference>
<dbReference type="PROSITE" id="PS51770">
    <property type="entry name" value="HOTDOG_ACOT"/>
    <property type="match status" value="1"/>
</dbReference>
<evidence type="ECO:0000259" key="5">
    <source>
        <dbReference type="PROSITE" id="PS51770"/>
    </source>
</evidence>
<evidence type="ECO:0000256" key="2">
    <source>
        <dbReference type="ARBA" id="ARBA00022801"/>
    </source>
</evidence>
<dbReference type="GO" id="GO:0052816">
    <property type="term" value="F:long-chain fatty acyl-CoA hydrolase activity"/>
    <property type="evidence" value="ECO:0007669"/>
    <property type="project" value="TreeGrafter"/>
</dbReference>
<dbReference type="OrthoDB" id="9791628at2"/>
<dbReference type="PANTHER" id="PTHR11049">
    <property type="entry name" value="ACYL COENZYME A THIOESTER HYDROLASE"/>
    <property type="match status" value="1"/>
</dbReference>
<feature type="domain" description="HotDog ACOT-type" evidence="5">
    <location>
        <begin position="18"/>
        <end position="130"/>
    </location>
</feature>
<evidence type="ECO:0000256" key="4">
    <source>
        <dbReference type="SAM" id="MobiDB-lite"/>
    </source>
</evidence>
<name>A0A369APG7_9FIRM</name>
<sequence length="168" mass="18649">MHDISKEYIDNLTAKTPAISAVEMTELVLPNDTNLLGNLLGGRLMHWIDIAGAIAASRHSGRVVATASIDSLDFRHPARMGELVILRARLTWVGRTSMEVTVKAYAENTKTGSVIMTNKAYMTFVALDEEGKPTPVPPLIPETEDEKKDFAEAEARRNERLKRKSFNL</sequence>
<protein>
    <submittedName>
        <fullName evidence="6">Acyl-CoA hydrolase</fullName>
    </submittedName>
</protein>
<reference evidence="6 7" key="1">
    <citation type="submission" date="2018-07" db="EMBL/GenBank/DDBJ databases">
        <title>Genomic Encyclopedia of Type Strains, Phase IV (KMG-IV): sequencing the most valuable type-strain genomes for metagenomic binning, comparative biology and taxonomic classification.</title>
        <authorList>
            <person name="Goeker M."/>
        </authorList>
    </citation>
    <scope>NUCLEOTIDE SEQUENCE [LARGE SCALE GENOMIC DNA]</scope>
    <source>
        <strain evidence="6 7">DSM 27016</strain>
    </source>
</reference>
<dbReference type="SUPFAM" id="SSF54637">
    <property type="entry name" value="Thioesterase/thiol ester dehydrase-isomerase"/>
    <property type="match status" value="1"/>
</dbReference>
<feature type="compositionally biased region" description="Basic and acidic residues" evidence="4">
    <location>
        <begin position="145"/>
        <end position="158"/>
    </location>
</feature>
<evidence type="ECO:0000313" key="7">
    <source>
        <dbReference type="Proteomes" id="UP000253034"/>
    </source>
</evidence>
<accession>A0A369APG7</accession>
<dbReference type="GO" id="GO:0005829">
    <property type="term" value="C:cytosol"/>
    <property type="evidence" value="ECO:0007669"/>
    <property type="project" value="TreeGrafter"/>
</dbReference>
<dbReference type="InterPro" id="IPR033120">
    <property type="entry name" value="HOTDOG_ACOT"/>
</dbReference>
<feature type="region of interest" description="Disordered" evidence="4">
    <location>
        <begin position="132"/>
        <end position="168"/>
    </location>
</feature>
<comment type="caution">
    <text evidence="6">The sequence shown here is derived from an EMBL/GenBank/DDBJ whole genome shotgun (WGS) entry which is preliminary data.</text>
</comment>
<dbReference type="GO" id="GO:0009062">
    <property type="term" value="P:fatty acid catabolic process"/>
    <property type="evidence" value="ECO:0007669"/>
    <property type="project" value="TreeGrafter"/>
</dbReference>
<dbReference type="RefSeq" id="WP_114299181.1">
    <property type="nucleotide sequence ID" value="NZ_QPJT01000026.1"/>
</dbReference>
<gene>
    <name evidence="6" type="ORF">DFR58_12623</name>
</gene>
<comment type="similarity">
    <text evidence="1">Belongs to the acyl coenzyme A hydrolase family.</text>
</comment>
<keyword evidence="7" id="KW-1185">Reference proteome</keyword>
<evidence type="ECO:0000256" key="1">
    <source>
        <dbReference type="ARBA" id="ARBA00010458"/>
    </source>
</evidence>
<dbReference type="CDD" id="cd03442">
    <property type="entry name" value="BFIT_BACH"/>
    <property type="match status" value="1"/>
</dbReference>
<evidence type="ECO:0000313" key="6">
    <source>
        <dbReference type="EMBL" id="RCX11250.1"/>
    </source>
</evidence>